<dbReference type="GeneID" id="82879254"/>
<dbReference type="InterPro" id="IPR003000">
    <property type="entry name" value="Sirtuin"/>
</dbReference>
<dbReference type="InterPro" id="IPR029035">
    <property type="entry name" value="DHS-like_NAD/FAD-binding_dom"/>
</dbReference>
<dbReference type="EC" id="2.3.1.286" evidence="3"/>
<dbReference type="Gene3D" id="3.30.1600.10">
    <property type="entry name" value="SIR2/SIRT2 'Small Domain"/>
    <property type="match status" value="1"/>
</dbReference>
<comment type="catalytic activity">
    <reaction evidence="3">
        <text>N(6)-succinyl-L-lysyl-[protein] + NAD(+) + H2O = 2''-O-succinyl-ADP-D-ribose + nicotinamide + L-lysyl-[protein]</text>
        <dbReference type="Rhea" id="RHEA:47668"/>
        <dbReference type="Rhea" id="RHEA-COMP:9752"/>
        <dbReference type="Rhea" id="RHEA-COMP:11877"/>
        <dbReference type="ChEBI" id="CHEBI:15377"/>
        <dbReference type="ChEBI" id="CHEBI:17154"/>
        <dbReference type="ChEBI" id="CHEBI:29969"/>
        <dbReference type="ChEBI" id="CHEBI:57540"/>
        <dbReference type="ChEBI" id="CHEBI:87830"/>
        <dbReference type="ChEBI" id="CHEBI:87832"/>
    </reaction>
</comment>
<comment type="domain">
    <text evidence="3">2 residues (Tyr-76 and Arg-79) present in a large hydrophobic pocket are probably involved in substrate specificity. They are important for desuccinylation activity, but dispensable for deacetylation activity.</text>
</comment>
<dbReference type="PANTHER" id="PTHR11085">
    <property type="entry name" value="NAD-DEPENDENT PROTEIN DEACYLASE SIRTUIN-5, MITOCHONDRIAL-RELATED"/>
    <property type="match status" value="1"/>
</dbReference>
<dbReference type="AlphaFoldDB" id="A0AB73B6F8"/>
<dbReference type="PROSITE" id="PS50305">
    <property type="entry name" value="SIRTUIN"/>
    <property type="match status" value="1"/>
</dbReference>
<comment type="function">
    <text evidence="3">NAD-dependent lysine deacetylase and desuccinylase that specifically removes acetyl and succinyl groups on target proteins. Modulates the activities of several proteins which are inactive in their acylated form.</text>
</comment>
<dbReference type="InterPro" id="IPR050134">
    <property type="entry name" value="NAD-dep_sirtuin_deacylases"/>
</dbReference>
<dbReference type="PANTHER" id="PTHR11085:SF10">
    <property type="entry name" value="NAD-DEPENDENT PROTEIN DEACYLASE SIRTUIN-5, MITOCHONDRIAL-RELATED"/>
    <property type="match status" value="1"/>
</dbReference>
<dbReference type="GO" id="GO:0008270">
    <property type="term" value="F:zinc ion binding"/>
    <property type="evidence" value="ECO:0007669"/>
    <property type="project" value="UniProtKB-UniRule"/>
</dbReference>
<keyword evidence="3 4" id="KW-0862">Zinc</keyword>
<comment type="catalytic activity">
    <reaction evidence="3">
        <text>N(6)-acetyl-L-lysyl-[protein] + NAD(+) + H2O = 2''-O-acetyl-ADP-D-ribose + nicotinamide + L-lysyl-[protein]</text>
        <dbReference type="Rhea" id="RHEA:43636"/>
        <dbReference type="Rhea" id="RHEA-COMP:9752"/>
        <dbReference type="Rhea" id="RHEA-COMP:10731"/>
        <dbReference type="ChEBI" id="CHEBI:15377"/>
        <dbReference type="ChEBI" id="CHEBI:17154"/>
        <dbReference type="ChEBI" id="CHEBI:29969"/>
        <dbReference type="ChEBI" id="CHEBI:57540"/>
        <dbReference type="ChEBI" id="CHEBI:61930"/>
        <dbReference type="ChEBI" id="CHEBI:83767"/>
        <dbReference type="EC" id="2.3.1.286"/>
    </reaction>
</comment>
<dbReference type="Pfam" id="PF02146">
    <property type="entry name" value="SIR2"/>
    <property type="match status" value="1"/>
</dbReference>
<dbReference type="CDD" id="cd01412">
    <property type="entry name" value="SIRT5_Af1_CobB"/>
    <property type="match status" value="1"/>
</dbReference>
<evidence type="ECO:0000259" key="5">
    <source>
        <dbReference type="PROSITE" id="PS50305"/>
    </source>
</evidence>
<dbReference type="Gene3D" id="3.40.50.1220">
    <property type="entry name" value="TPP-binding domain"/>
    <property type="match status" value="1"/>
</dbReference>
<feature type="domain" description="Deacetylase sirtuin-type" evidence="5">
    <location>
        <begin position="4"/>
        <end position="250"/>
    </location>
</feature>
<dbReference type="EMBL" id="BJNB01000010">
    <property type="protein sequence ID" value="GEB97435.1"/>
    <property type="molecule type" value="Genomic_DNA"/>
</dbReference>
<protein>
    <recommendedName>
        <fullName evidence="3">NAD-dependent protein deacylase</fullName>
        <ecNumber evidence="3">2.3.1.286</ecNumber>
    </recommendedName>
    <alternativeName>
        <fullName evidence="3">Regulatory protein SIR2 homolog</fullName>
    </alternativeName>
</protein>
<feature type="binding site" evidence="3 4">
    <location>
        <position position="136"/>
    </location>
    <ligand>
        <name>Zn(2+)</name>
        <dbReference type="ChEBI" id="CHEBI:29105"/>
    </ligand>
</feature>
<sequence>MKHSTHQSSGPAAARAREIFASAQHVVVFSGAGMSAESGLNTYRDADSGLWEGVDPLDMASIDAWERDPEPMWRWYHKRRRQAAQAEPNAGHLAIGAWGNKAQVVTQNIDNLHERGGATSVVHLHGSLFEFRCAECARAFSGDVETEVPPLCPACGGLIRPGVVWFGEALPQREWEMAEEEISLCDLLLIVGTSGVVYPAAQLPFLAEEAGVPIVEISPQETELSPLASVLWKSTAARALPQLATERDTH</sequence>
<evidence type="ECO:0000256" key="2">
    <source>
        <dbReference type="ARBA" id="ARBA00023027"/>
    </source>
</evidence>
<evidence type="ECO:0000256" key="3">
    <source>
        <dbReference type="HAMAP-Rule" id="MF_01121"/>
    </source>
</evidence>
<comment type="caution">
    <text evidence="6">The sequence shown here is derived from an EMBL/GenBank/DDBJ whole genome shotgun (WGS) entry which is preliminary data.</text>
</comment>
<dbReference type="InterPro" id="IPR027546">
    <property type="entry name" value="Sirtuin_class_III"/>
</dbReference>
<feature type="binding site" evidence="3">
    <location>
        <position position="236"/>
    </location>
    <ligand>
        <name>NAD(+)</name>
        <dbReference type="ChEBI" id="CHEBI:57540"/>
    </ligand>
</feature>
<dbReference type="InterPro" id="IPR026590">
    <property type="entry name" value="Ssirtuin_cat_dom"/>
</dbReference>
<evidence type="ECO:0000313" key="6">
    <source>
        <dbReference type="EMBL" id="GEB97435.1"/>
    </source>
</evidence>
<keyword evidence="3 4" id="KW-0479">Metal-binding</keyword>
<dbReference type="HAMAP" id="MF_01121">
    <property type="entry name" value="Sirtuin_ClassIII"/>
    <property type="match status" value="1"/>
</dbReference>
<keyword evidence="1" id="KW-0808">Transferase</keyword>
<keyword evidence="3" id="KW-0963">Cytoplasm</keyword>
<dbReference type="GO" id="GO:0005737">
    <property type="term" value="C:cytoplasm"/>
    <property type="evidence" value="ECO:0007669"/>
    <property type="project" value="UniProtKB-SubCell"/>
</dbReference>
<organism evidence="6 7">
    <name type="scientific">Corynebacterium flavescens</name>
    <dbReference type="NCBI Taxonomy" id="28028"/>
    <lineage>
        <taxon>Bacteria</taxon>
        <taxon>Bacillati</taxon>
        <taxon>Actinomycetota</taxon>
        <taxon>Actinomycetes</taxon>
        <taxon>Mycobacteriales</taxon>
        <taxon>Corynebacteriaceae</taxon>
        <taxon>Corynebacterium</taxon>
    </lineage>
</organism>
<feature type="binding site" evidence="3 4">
    <location>
        <position position="152"/>
    </location>
    <ligand>
        <name>Zn(2+)</name>
        <dbReference type="ChEBI" id="CHEBI:29105"/>
    </ligand>
</feature>
<dbReference type="GO" id="GO:0017136">
    <property type="term" value="F:histone deacetylase activity, NAD-dependent"/>
    <property type="evidence" value="ECO:0007669"/>
    <property type="project" value="TreeGrafter"/>
</dbReference>
<dbReference type="InterPro" id="IPR026591">
    <property type="entry name" value="Sirtuin_cat_small_dom_sf"/>
</dbReference>
<feature type="binding site" evidence="3">
    <location>
        <begin position="192"/>
        <end position="194"/>
    </location>
    <ligand>
        <name>NAD(+)</name>
        <dbReference type="ChEBI" id="CHEBI:57540"/>
    </ligand>
</feature>
<feature type="active site" description="Proton acceptor" evidence="3 4">
    <location>
        <position position="125"/>
    </location>
</feature>
<dbReference type="RefSeq" id="WP_075728878.1">
    <property type="nucleotide sequence ID" value="NZ_BJNB01000010.1"/>
</dbReference>
<dbReference type="GO" id="GO:0036055">
    <property type="term" value="F:protein-succinyllysine desuccinylase activity"/>
    <property type="evidence" value="ECO:0007669"/>
    <property type="project" value="UniProtKB-UniRule"/>
</dbReference>
<dbReference type="GO" id="GO:0070403">
    <property type="term" value="F:NAD+ binding"/>
    <property type="evidence" value="ECO:0007669"/>
    <property type="project" value="UniProtKB-UniRule"/>
</dbReference>
<feature type="binding site" evidence="3 4">
    <location>
        <position position="133"/>
    </location>
    <ligand>
        <name>Zn(2+)</name>
        <dbReference type="ChEBI" id="CHEBI:29105"/>
    </ligand>
</feature>
<dbReference type="Proteomes" id="UP000315353">
    <property type="component" value="Unassembled WGS sequence"/>
</dbReference>
<dbReference type="NCBIfam" id="NF001753">
    <property type="entry name" value="PRK00481.1-3"/>
    <property type="match status" value="1"/>
</dbReference>
<comment type="cofactor">
    <cofactor evidence="3">
        <name>Zn(2+)</name>
        <dbReference type="ChEBI" id="CHEBI:29105"/>
    </cofactor>
    <text evidence="3">Binds 1 zinc ion per subunit.</text>
</comment>
<comment type="similarity">
    <text evidence="3">Belongs to the sirtuin family. Class III subfamily.</text>
</comment>
<comment type="subcellular location">
    <subcellularLocation>
        <location evidence="3">Cytoplasm</location>
    </subcellularLocation>
</comment>
<evidence type="ECO:0000256" key="4">
    <source>
        <dbReference type="PROSITE-ProRule" id="PRU00236"/>
    </source>
</evidence>
<evidence type="ECO:0000256" key="1">
    <source>
        <dbReference type="ARBA" id="ARBA00022679"/>
    </source>
</evidence>
<feature type="binding site" evidence="3">
    <location>
        <begin position="107"/>
        <end position="110"/>
    </location>
    <ligand>
        <name>NAD(+)</name>
        <dbReference type="ChEBI" id="CHEBI:57540"/>
    </ligand>
</feature>
<feature type="binding site" evidence="3">
    <location>
        <position position="79"/>
    </location>
    <ligand>
        <name>substrate</name>
    </ligand>
</feature>
<keyword evidence="2 3" id="KW-0520">NAD</keyword>
<comment type="caution">
    <text evidence="3">Lacks conserved residue(s) required for the propagation of feature annotation.</text>
</comment>
<evidence type="ECO:0000313" key="7">
    <source>
        <dbReference type="Proteomes" id="UP000315353"/>
    </source>
</evidence>
<name>A0AB73B6F8_CORFL</name>
<feature type="binding site" evidence="3 4">
    <location>
        <position position="155"/>
    </location>
    <ligand>
        <name>Zn(2+)</name>
        <dbReference type="ChEBI" id="CHEBI:29105"/>
    </ligand>
</feature>
<dbReference type="SUPFAM" id="SSF52467">
    <property type="entry name" value="DHS-like NAD/FAD-binding domain"/>
    <property type="match status" value="1"/>
</dbReference>
<dbReference type="GO" id="GO:0036054">
    <property type="term" value="F:protein-malonyllysine demalonylase activity"/>
    <property type="evidence" value="ECO:0007669"/>
    <property type="project" value="InterPro"/>
</dbReference>
<accession>A0AB73B6F8</accession>
<reference evidence="6 7" key="1">
    <citation type="submission" date="2019-06" db="EMBL/GenBank/DDBJ databases">
        <title>Whole genome shotgun sequence of Corynebacterium flavescens NBRC 14136.</title>
        <authorList>
            <person name="Hosoyama A."/>
            <person name="Uohara A."/>
            <person name="Ohji S."/>
            <person name="Ichikawa N."/>
        </authorList>
    </citation>
    <scope>NUCLEOTIDE SEQUENCE [LARGE SCALE GENOMIC DNA]</scope>
    <source>
        <strain evidence="6 7">NBRC 14136</strain>
    </source>
</reference>
<proteinExistence type="inferred from homology"/>
<feature type="binding site" evidence="3">
    <location>
        <position position="76"/>
    </location>
    <ligand>
        <name>substrate</name>
    </ligand>
</feature>
<gene>
    <name evidence="3 6" type="primary">cobB</name>
    <name evidence="6" type="ORF">CFL01nite_09300</name>
</gene>